<reference evidence="10" key="1">
    <citation type="submission" date="2025-08" db="UniProtKB">
        <authorList>
            <consortium name="RefSeq"/>
        </authorList>
    </citation>
    <scope>IDENTIFICATION</scope>
    <source>
        <tissue evidence="10">Leaves</tissue>
    </source>
</reference>
<dbReference type="GeneID" id="140037524"/>
<keyword evidence="2" id="KW-0479">Metal-binding</keyword>
<feature type="compositionally biased region" description="Basic and acidic residues" evidence="7">
    <location>
        <begin position="476"/>
        <end position="485"/>
    </location>
</feature>
<name>A0ABM4X1N3_COFAR</name>
<evidence type="ECO:0000259" key="8">
    <source>
        <dbReference type="PROSITE" id="PS50016"/>
    </source>
</evidence>
<dbReference type="InterPro" id="IPR013083">
    <property type="entry name" value="Znf_RING/FYVE/PHD"/>
</dbReference>
<dbReference type="InterPro" id="IPR032308">
    <property type="entry name" value="TDBD"/>
</dbReference>
<dbReference type="RefSeq" id="XP_071937945.1">
    <property type="nucleotide sequence ID" value="XM_072081844.1"/>
</dbReference>
<dbReference type="SMART" id="SM00249">
    <property type="entry name" value="PHD"/>
    <property type="match status" value="2"/>
</dbReference>
<dbReference type="PROSITE" id="PS50016">
    <property type="entry name" value="ZF_PHD_2"/>
    <property type="match status" value="1"/>
</dbReference>
<evidence type="ECO:0000256" key="6">
    <source>
        <dbReference type="PROSITE-ProRule" id="PRU00146"/>
    </source>
</evidence>
<keyword evidence="3 6" id="KW-0863">Zinc-finger</keyword>
<keyword evidence="5" id="KW-0539">Nucleus</keyword>
<evidence type="ECO:0000256" key="4">
    <source>
        <dbReference type="ARBA" id="ARBA00022833"/>
    </source>
</evidence>
<feature type="region of interest" description="Disordered" evidence="7">
    <location>
        <begin position="476"/>
        <end position="564"/>
    </location>
</feature>
<dbReference type="Proteomes" id="UP001652660">
    <property type="component" value="Chromosome 3c"/>
</dbReference>
<dbReference type="SUPFAM" id="SSF55729">
    <property type="entry name" value="Acyl-CoA N-acyltransferases (Nat)"/>
    <property type="match status" value="1"/>
</dbReference>
<feature type="compositionally biased region" description="Basic and acidic residues" evidence="7">
    <location>
        <begin position="57"/>
        <end position="68"/>
    </location>
</feature>
<dbReference type="InterPro" id="IPR016181">
    <property type="entry name" value="Acyl_CoA_acyltransferase"/>
</dbReference>
<dbReference type="InterPro" id="IPR011011">
    <property type="entry name" value="Znf_FYVE_PHD"/>
</dbReference>
<feature type="region of interest" description="Disordered" evidence="7">
    <location>
        <begin position="30"/>
        <end position="74"/>
    </location>
</feature>
<dbReference type="InterPro" id="IPR019787">
    <property type="entry name" value="Znf_PHD-finger"/>
</dbReference>
<dbReference type="InterPro" id="IPR056511">
    <property type="entry name" value="IDM1_C"/>
</dbReference>
<evidence type="ECO:0000256" key="7">
    <source>
        <dbReference type="SAM" id="MobiDB-lite"/>
    </source>
</evidence>
<evidence type="ECO:0000313" key="9">
    <source>
        <dbReference type="Proteomes" id="UP001652660"/>
    </source>
</evidence>
<feature type="compositionally biased region" description="Basic and acidic residues" evidence="7">
    <location>
        <begin position="350"/>
        <end position="359"/>
    </location>
</feature>
<dbReference type="PANTHER" id="PTHR46508:SF3">
    <property type="entry name" value="ACYL-COA N-ACYLTRANSFERASE WITH RING_FYVE_PHD-TYPE ZINC FINGER PROTEIN"/>
    <property type="match status" value="1"/>
</dbReference>
<dbReference type="Pfam" id="PF22970">
    <property type="entry name" value="DUF7028"/>
    <property type="match status" value="1"/>
</dbReference>
<feature type="compositionally biased region" description="Basic and acidic residues" evidence="7">
    <location>
        <begin position="229"/>
        <end position="245"/>
    </location>
</feature>
<feature type="region of interest" description="Disordered" evidence="7">
    <location>
        <begin position="118"/>
        <end position="137"/>
    </location>
</feature>
<dbReference type="Pfam" id="PF16135">
    <property type="entry name" value="TDBD"/>
    <property type="match status" value="1"/>
</dbReference>
<gene>
    <name evidence="10" type="primary">LOC140037524</name>
</gene>
<evidence type="ECO:0000256" key="5">
    <source>
        <dbReference type="ARBA" id="ARBA00023242"/>
    </source>
</evidence>
<accession>A0ABM4X1N3</accession>
<dbReference type="CDD" id="cd15532">
    <property type="entry name" value="PHD2_CHD_II"/>
    <property type="match status" value="1"/>
</dbReference>
<feature type="compositionally biased region" description="Basic and acidic residues" evidence="7">
    <location>
        <begin position="527"/>
        <end position="553"/>
    </location>
</feature>
<dbReference type="Pfam" id="PF23209">
    <property type="entry name" value="IDM1_C"/>
    <property type="match status" value="1"/>
</dbReference>
<feature type="compositionally biased region" description="Basic and acidic residues" evidence="7">
    <location>
        <begin position="498"/>
        <end position="512"/>
    </location>
</feature>
<dbReference type="PANTHER" id="PTHR46508">
    <property type="entry name" value="PHD FINGER FAMILY PROTEIN"/>
    <property type="match status" value="1"/>
</dbReference>
<evidence type="ECO:0000256" key="3">
    <source>
        <dbReference type="ARBA" id="ARBA00022771"/>
    </source>
</evidence>
<dbReference type="Pfam" id="PF00628">
    <property type="entry name" value="PHD"/>
    <property type="match status" value="1"/>
</dbReference>
<keyword evidence="4" id="KW-0862">Zinc</keyword>
<organism evidence="9 10">
    <name type="scientific">Coffea arabica</name>
    <name type="common">Arabian coffee</name>
    <dbReference type="NCBI Taxonomy" id="13443"/>
    <lineage>
        <taxon>Eukaryota</taxon>
        <taxon>Viridiplantae</taxon>
        <taxon>Streptophyta</taxon>
        <taxon>Embryophyta</taxon>
        <taxon>Tracheophyta</taxon>
        <taxon>Spermatophyta</taxon>
        <taxon>Magnoliopsida</taxon>
        <taxon>eudicotyledons</taxon>
        <taxon>Gunneridae</taxon>
        <taxon>Pentapetalae</taxon>
        <taxon>asterids</taxon>
        <taxon>lamiids</taxon>
        <taxon>Gentianales</taxon>
        <taxon>Rubiaceae</taxon>
        <taxon>Ixoroideae</taxon>
        <taxon>Gardenieae complex</taxon>
        <taxon>Bertiereae - Coffeeae clade</taxon>
        <taxon>Coffeeae</taxon>
        <taxon>Coffea</taxon>
    </lineage>
</organism>
<evidence type="ECO:0000256" key="2">
    <source>
        <dbReference type="ARBA" id="ARBA00022723"/>
    </source>
</evidence>
<feature type="region of interest" description="Disordered" evidence="7">
    <location>
        <begin position="273"/>
        <end position="367"/>
    </location>
</feature>
<feature type="compositionally biased region" description="Polar residues" evidence="7">
    <location>
        <begin position="1350"/>
        <end position="1360"/>
    </location>
</feature>
<sequence length="1468" mass="161737">MEESVRSGGVLKKKSSSGCLIIKKKAEVLGSAGSSHKEKKRPRLINSDSGSSDDSLETVRRKGNDKIRNGSVVYGRRGEEEMGLRRNGDIIESDRKRSRLDLFDFDEYDEFDGKRMRNDYREMGSGNSREFGGGSSRNMMVEKRSKMYFDRSGGGVSGRNKVVDYGGERRFVLEDDEAHLPISLLRLKYPEEPAEPIRLQGKNGVLKVMVNKKKNMELPLRKTYDLQEVENRKGSKSEDVVKKEPSVPPTFYSDSKRADKRIAFVERERSQLKLQKPLLGKSNKTGDYAGENRELKLQKPLCGKSPKAREYESDGSDTSLKLAPPSLQAGSSKKAVKRETKGSLATENVPLDKGREHKVTPPAENATPVKGIDAKLKRGGSTEKQLLRERIREMLIKAGWTIDYRPRRNRDYLDAVYINPGGTAYWSIIKAYDALQKQLQEEDGDSKPDGVSSSFAPLSDDLINKLTRQTRKKIEEEMNKKRMDDGLTQNSKKVSAKASREDSDSDQNDEKLSSFIRQNGKPKKGKLHEVKSKSRDDSSDDFSRQKPELERAQKPSNVVQGRKSRKIGRCTLLVRSSDMGQNSESDGYVPYTGKRTLLAWLIDSGTVQLSEKVQYMNRRRTRVKLEGWITRDGIHCGCCSKILTVSKFELHAGSKLRQPFQNIILESGPSLLHCLIDAWNRQEESMRRDFYVVDVDGDDPDDDTCGICGDGGDLICCDGCPSTFHQNCLGIQMLPKGDWHCPNCTCKFCGTASGNLNEENATPSELFTCILCEKKYHKSCTEEMVSPLANANSPLSFCGKKCQELYDQLQKILGIKHELEAGFSWSLLQRTDLESDTASRGFPQRVECNSKLAVALSVMDECFLPIVDRRSGINLIHNVLYNCGANFSRLNYHGFFTVVLERGDEIISAASIRIHGLQLAEMPFIGTRNIYRRQGMCRRLLSAIESVLCSLKVEKLIIPAISEHMHTWTVVFGFKQLEDPDKKEMKSINMLVFPGTDMLQKQLFKQGIPGGLKGFDSKDNLPRLPASVEKPDIESLQNQEMNRGSRGGSDHKNNVSDKAETIPLFSASAIPSNDGTVAGASETANESDIQIFSKDIGESQLVKDGVESSSKSSSRSGVATDPPVIESSILNFPAKPDTPSSVNGLVSDAHKVDAQFSSSGSLLDFRCKTSENMVEDADENHSPVSIATVHNSDANCIQNHKVRNTPSASSSGTEVVQDLGNRDAFGKGSDGAVPEAVMKCVTVETVPRFFPETSSQNGKEMSCSKQNFASDPQHITGEDLILRFNSDLNQPVAMDDESESQASLKIVGDAKTASNLKIDSVGCDKGTSAGSDANNDARTDVKGCNCENASDSLKQGSSGNEFEREEEGHSSDSASRCTGAEVTAEVSFVHKNTSGIENGDSVASESHSEAEVPLPDKEVHCSSELEHGCEVNAGGVGGCPLSDSSGARVLEVSETRDRFDGAHKLDDS</sequence>
<dbReference type="Gene3D" id="3.30.40.10">
    <property type="entry name" value="Zinc/RING finger domain, C3HC4 (zinc finger)"/>
    <property type="match status" value="1"/>
</dbReference>
<feature type="region of interest" description="Disordered" evidence="7">
    <location>
        <begin position="1391"/>
        <end position="1415"/>
    </location>
</feature>
<feature type="domain" description="PHD-type" evidence="8">
    <location>
        <begin position="702"/>
        <end position="747"/>
    </location>
</feature>
<feature type="region of interest" description="Disordered" evidence="7">
    <location>
        <begin position="1103"/>
        <end position="1122"/>
    </location>
</feature>
<feature type="region of interest" description="Disordered" evidence="7">
    <location>
        <begin position="229"/>
        <end position="254"/>
    </location>
</feature>
<evidence type="ECO:0000313" key="10">
    <source>
        <dbReference type="RefSeq" id="XP_071937945.1"/>
    </source>
</evidence>
<keyword evidence="9" id="KW-1185">Reference proteome</keyword>
<dbReference type="InterPro" id="IPR001965">
    <property type="entry name" value="Znf_PHD"/>
</dbReference>
<comment type="subcellular location">
    <subcellularLocation>
        <location evidence="1">Nucleus</location>
    </subcellularLocation>
</comment>
<evidence type="ECO:0000256" key="1">
    <source>
        <dbReference type="ARBA" id="ARBA00004123"/>
    </source>
</evidence>
<dbReference type="SUPFAM" id="SSF57903">
    <property type="entry name" value="FYVE/PHD zinc finger"/>
    <property type="match status" value="1"/>
</dbReference>
<dbReference type="InterPro" id="IPR054292">
    <property type="entry name" value="DUF7028"/>
</dbReference>
<feature type="region of interest" description="Disordered" evidence="7">
    <location>
        <begin position="1350"/>
        <end position="1379"/>
    </location>
</feature>
<proteinExistence type="predicted"/>
<protein>
    <recommendedName>
        <fullName evidence="8">PHD-type domain-containing protein</fullName>
    </recommendedName>
</protein>
<feature type="region of interest" description="Disordered" evidence="7">
    <location>
        <begin position="1014"/>
        <end position="1056"/>
    </location>
</feature>
<feature type="compositionally biased region" description="Basic and acidic residues" evidence="7">
    <location>
        <begin position="1406"/>
        <end position="1415"/>
    </location>
</feature>